<gene>
    <name evidence="1" type="ORF">QYS62_009951</name>
</gene>
<dbReference type="GO" id="GO:0016757">
    <property type="term" value="F:glycosyltransferase activity"/>
    <property type="evidence" value="ECO:0007669"/>
    <property type="project" value="UniProtKB-KW"/>
</dbReference>
<dbReference type="Pfam" id="PF11735">
    <property type="entry name" value="CAP59_mtransfer"/>
    <property type="match status" value="1"/>
</dbReference>
<organism evidence="1 2">
    <name type="scientific">Fusarium acuminatum</name>
    <dbReference type="NCBI Taxonomy" id="5515"/>
    <lineage>
        <taxon>Eukaryota</taxon>
        <taxon>Fungi</taxon>
        <taxon>Dikarya</taxon>
        <taxon>Ascomycota</taxon>
        <taxon>Pezizomycotina</taxon>
        <taxon>Sordariomycetes</taxon>
        <taxon>Hypocreomycetidae</taxon>
        <taxon>Hypocreales</taxon>
        <taxon>Nectriaceae</taxon>
        <taxon>Fusarium</taxon>
        <taxon>Fusarium tricinctum species complex</taxon>
    </lineage>
</organism>
<proteinExistence type="predicted"/>
<keyword evidence="1" id="KW-0328">Glycosyltransferase</keyword>
<dbReference type="InterPro" id="IPR021047">
    <property type="entry name" value="Mannosyltransferase_CMT1"/>
</dbReference>
<evidence type="ECO:0000313" key="1">
    <source>
        <dbReference type="EMBL" id="WZH48768.1"/>
    </source>
</evidence>
<reference evidence="1 2" key="1">
    <citation type="submission" date="2024-04" db="EMBL/GenBank/DDBJ databases">
        <title>Complete genome sequence of Fusarium acuminatum.</title>
        <authorList>
            <person name="Lan B."/>
        </authorList>
    </citation>
    <scope>NUCLEOTIDE SEQUENCE [LARGE SCALE GENOMIC DNA]</scope>
    <source>
        <strain evidence="1">1A</strain>
    </source>
</reference>
<name>A0ABZ2X6N8_9HYPO</name>
<keyword evidence="1" id="KW-0808">Transferase</keyword>
<evidence type="ECO:0000313" key="2">
    <source>
        <dbReference type="Proteomes" id="UP001489902"/>
    </source>
</evidence>
<dbReference type="PANTHER" id="PTHR34144">
    <property type="entry name" value="CHROMOSOME 8, WHOLE GENOME SHOTGUN SEQUENCE"/>
    <property type="match status" value="1"/>
</dbReference>
<dbReference type="Proteomes" id="UP001489902">
    <property type="component" value="Chromosome 6"/>
</dbReference>
<dbReference type="EMBL" id="CP151265">
    <property type="protein sequence ID" value="WZH48768.1"/>
    <property type="molecule type" value="Genomic_DNA"/>
</dbReference>
<protein>
    <submittedName>
        <fullName evidence="1">Cryptococcal mannosyltransferase 1-domain-containing protein</fullName>
    </submittedName>
</protein>
<keyword evidence="2" id="KW-1185">Reference proteome</keyword>
<sequence>MYRKFAAPSLAVFCFLLVVTSLYLGRERLTWKSNYVPITHEKEQTDESLTSLTSSVIATATRAKVEQNSSSSALPSPTSASLQTPLITNGKNTTFIPFLNQCAKETGTILSAERISPYISAILNSSSTALPRLECPVLNTNRYKSLQLPQKDQEIQDHQIDYFFALNLRNCIDVLPRLVGSIVEAVRFLGPQRCALSIVEGNSPDGTSDILSSLQPFLEDLGLVYFYNSSSINPAKGNARIRKLAQLRNLALTPLYKEQVRVTEDTTVLFVNDVSACAEDLLELALQRRSLNADMTCAMDWTYVGPDPTFYDIWIARTIAGDSFFEVGSDGNWNSAWNLFWNAPETQSRYRAQQPFQVFACWNGATAFTAAPLLHGLRFRDVHGDKGECFQGEPQLFCKDMWHRGYRKIAVVPSVNLEYSDEKAADIKKLKGYVSDIVEDQEDNAVDWVFEPPEQVRCMPTWEKQSWRPWNETLE</sequence>
<accession>A0ABZ2X6N8</accession>
<dbReference type="PANTHER" id="PTHR34144:SF5">
    <property type="entry name" value="ALPHA-1,3-MANNOSYLTRANSFERASE CMT1"/>
    <property type="match status" value="1"/>
</dbReference>